<evidence type="ECO:0000256" key="2">
    <source>
        <dbReference type="ARBA" id="ARBA00022649"/>
    </source>
</evidence>
<reference evidence="9 10" key="1">
    <citation type="submission" date="2017-04" db="EMBL/GenBank/DDBJ databases">
        <title>The new phylogeny of genus Mycobacterium.</title>
        <authorList>
            <person name="Tortoli E."/>
            <person name="Trovato A."/>
            <person name="Cirillo D.M."/>
        </authorList>
    </citation>
    <scope>NUCLEOTIDE SEQUENCE [LARGE SCALE GENOMIC DNA]</scope>
    <source>
        <strain evidence="9 10">TBL 1200985</strain>
    </source>
</reference>
<keyword evidence="10" id="KW-1185">Reference proteome</keyword>
<dbReference type="GO" id="GO:0045926">
    <property type="term" value="P:negative regulation of growth"/>
    <property type="evidence" value="ECO:0007669"/>
    <property type="project" value="UniProtKB-ARBA"/>
</dbReference>
<protein>
    <recommendedName>
        <fullName evidence="7">Ribonuclease VapC</fullName>
        <shortName evidence="7">RNase VapC</shortName>
        <ecNumber evidence="7">3.1.-.-</ecNumber>
    </recommendedName>
    <alternativeName>
        <fullName evidence="7">Toxin VapC</fullName>
    </alternativeName>
</protein>
<name>A0A1X2LX57_9MYCO</name>
<evidence type="ECO:0000256" key="7">
    <source>
        <dbReference type="HAMAP-Rule" id="MF_00265"/>
    </source>
</evidence>
<dbReference type="AlphaFoldDB" id="A0A1X2LX57"/>
<dbReference type="STRING" id="1430326.B8W66_06390"/>
<comment type="caution">
    <text evidence="9">The sequence shown here is derived from an EMBL/GenBank/DDBJ whole genome shotgun (WGS) entry which is preliminary data.</text>
</comment>
<dbReference type="InterPro" id="IPR002716">
    <property type="entry name" value="PIN_dom"/>
</dbReference>
<organism evidence="9 10">
    <name type="scientific">Mycobacterium decipiens</name>
    <dbReference type="NCBI Taxonomy" id="1430326"/>
    <lineage>
        <taxon>Bacteria</taxon>
        <taxon>Bacillati</taxon>
        <taxon>Actinomycetota</taxon>
        <taxon>Actinomycetes</taxon>
        <taxon>Mycobacteriales</taxon>
        <taxon>Mycobacteriaceae</taxon>
        <taxon>Mycobacterium</taxon>
    </lineage>
</organism>
<dbReference type="SUPFAM" id="SSF88723">
    <property type="entry name" value="PIN domain-like"/>
    <property type="match status" value="1"/>
</dbReference>
<comment type="cofactor">
    <cofactor evidence="1 7">
        <name>Mg(2+)</name>
        <dbReference type="ChEBI" id="CHEBI:18420"/>
    </cofactor>
</comment>
<dbReference type="InterPro" id="IPR006226">
    <property type="entry name" value="Mtu_PIN"/>
</dbReference>
<dbReference type="Proteomes" id="UP000193247">
    <property type="component" value="Unassembled WGS sequence"/>
</dbReference>
<dbReference type="OrthoDB" id="556169at2"/>
<dbReference type="EMBL" id="NCXP01000005">
    <property type="protein sequence ID" value="OSC41758.1"/>
    <property type="molecule type" value="Genomic_DNA"/>
</dbReference>
<dbReference type="EC" id="3.1.-.-" evidence="7"/>
<evidence type="ECO:0000256" key="4">
    <source>
        <dbReference type="ARBA" id="ARBA00022723"/>
    </source>
</evidence>
<feature type="binding site" evidence="7">
    <location>
        <position position="4"/>
    </location>
    <ligand>
        <name>Mg(2+)</name>
        <dbReference type="ChEBI" id="CHEBI:18420"/>
    </ligand>
</feature>
<evidence type="ECO:0000313" key="10">
    <source>
        <dbReference type="Proteomes" id="UP000193247"/>
    </source>
</evidence>
<keyword evidence="5 7" id="KW-0378">Hydrolase</keyword>
<keyword evidence="6 7" id="KW-0460">Magnesium</keyword>
<dbReference type="GO" id="GO:0016788">
    <property type="term" value="F:hydrolase activity, acting on ester bonds"/>
    <property type="evidence" value="ECO:0007669"/>
    <property type="project" value="InterPro"/>
</dbReference>
<evidence type="ECO:0000259" key="8">
    <source>
        <dbReference type="Pfam" id="PF01850"/>
    </source>
</evidence>
<gene>
    <name evidence="7" type="primary">vapC</name>
    <name evidence="9" type="ORF">B8W66_06390</name>
</gene>
<keyword evidence="3 7" id="KW-0540">Nuclease</keyword>
<dbReference type="InterPro" id="IPR029060">
    <property type="entry name" value="PIN-like_dom_sf"/>
</dbReference>
<evidence type="ECO:0000313" key="9">
    <source>
        <dbReference type="EMBL" id="OSC41758.1"/>
    </source>
</evidence>
<accession>A0A1X2LX57</accession>
<comment type="similarity">
    <text evidence="7">Belongs to the PINc/VapC protein family.</text>
</comment>
<sequence length="140" mass="15610">MLIDANLLLYAVDERAAQHHAALDWLSAQLNGSRRVGLPWQSLAAFLRIGTHPRAFPRPLIPKAAFDIVDSWLAAPVAWIPEPGPEYARILGQLIVTHDVRGNLIPDAMLAALAIEHGLTLYSNDTDFARFKDLRWENPL</sequence>
<evidence type="ECO:0000256" key="6">
    <source>
        <dbReference type="ARBA" id="ARBA00022842"/>
    </source>
</evidence>
<feature type="domain" description="PIN" evidence="8">
    <location>
        <begin position="1"/>
        <end position="132"/>
    </location>
</feature>
<dbReference type="GO" id="GO:0000287">
    <property type="term" value="F:magnesium ion binding"/>
    <property type="evidence" value="ECO:0007669"/>
    <property type="project" value="UniProtKB-UniRule"/>
</dbReference>
<dbReference type="GO" id="GO:0090729">
    <property type="term" value="F:toxin activity"/>
    <property type="evidence" value="ECO:0007669"/>
    <property type="project" value="UniProtKB-KW"/>
</dbReference>
<dbReference type="InterPro" id="IPR022907">
    <property type="entry name" value="VapC_family"/>
</dbReference>
<evidence type="ECO:0000256" key="5">
    <source>
        <dbReference type="ARBA" id="ARBA00022801"/>
    </source>
</evidence>
<keyword evidence="7" id="KW-0800">Toxin</keyword>
<keyword evidence="4 7" id="KW-0479">Metal-binding</keyword>
<comment type="function">
    <text evidence="7">Toxic component of a toxin-antitoxin (TA) system. An RNase.</text>
</comment>
<dbReference type="Gene3D" id="3.40.50.1010">
    <property type="entry name" value="5'-nuclease"/>
    <property type="match status" value="1"/>
</dbReference>
<keyword evidence="2 7" id="KW-1277">Toxin-antitoxin system</keyword>
<evidence type="ECO:0000256" key="1">
    <source>
        <dbReference type="ARBA" id="ARBA00001946"/>
    </source>
</evidence>
<dbReference type="Pfam" id="PF01850">
    <property type="entry name" value="PIN"/>
    <property type="match status" value="1"/>
</dbReference>
<dbReference type="NCBIfam" id="TIGR00028">
    <property type="entry name" value="Mtu_PIN_fam"/>
    <property type="match status" value="1"/>
</dbReference>
<evidence type="ECO:0000256" key="3">
    <source>
        <dbReference type="ARBA" id="ARBA00022722"/>
    </source>
</evidence>
<feature type="binding site" evidence="7">
    <location>
        <position position="107"/>
    </location>
    <ligand>
        <name>Mg(2+)</name>
        <dbReference type="ChEBI" id="CHEBI:18420"/>
    </ligand>
</feature>
<dbReference type="HAMAP" id="MF_00265">
    <property type="entry name" value="VapC_Nob1"/>
    <property type="match status" value="1"/>
</dbReference>
<dbReference type="RefSeq" id="WP_085324210.1">
    <property type="nucleotide sequence ID" value="NZ_NCXP01000005.1"/>
</dbReference>
<dbReference type="GO" id="GO:0004540">
    <property type="term" value="F:RNA nuclease activity"/>
    <property type="evidence" value="ECO:0007669"/>
    <property type="project" value="InterPro"/>
</dbReference>
<proteinExistence type="inferred from homology"/>